<reference evidence="4 5" key="1">
    <citation type="submission" date="2021-01" db="EMBL/GenBank/DDBJ databases">
        <title>Genomic Encyclopedia of Type Strains, Phase IV (KMG-IV): sequencing the most valuable type-strain genomes for metagenomic binning, comparative biology and taxonomic classification.</title>
        <authorList>
            <person name="Goeker M."/>
        </authorList>
    </citation>
    <scope>NUCLEOTIDE SEQUENCE [LARGE SCALE GENOMIC DNA]</scope>
    <source>
        <strain evidence="4 5">DSM 28236</strain>
    </source>
</reference>
<keyword evidence="2" id="KW-0560">Oxidoreductase</keyword>
<keyword evidence="1" id="KW-0500">Molybdenum</keyword>
<name>A0ABS2PW67_9BACL</name>
<accession>A0ABS2PW67</accession>
<dbReference type="SMART" id="SM01008">
    <property type="entry name" value="Ald_Xan_dh_C"/>
    <property type="match status" value="1"/>
</dbReference>
<protein>
    <submittedName>
        <fullName evidence="4">CO/xanthine dehydrogenase Mo-binding subunit</fullName>
    </submittedName>
</protein>
<evidence type="ECO:0000313" key="4">
    <source>
        <dbReference type="EMBL" id="MBM7644213.1"/>
    </source>
</evidence>
<dbReference type="Gene3D" id="3.90.1170.50">
    <property type="entry name" value="Aldehyde oxidase/xanthine dehydrogenase, a/b hammerhead"/>
    <property type="match status" value="1"/>
</dbReference>
<dbReference type="SUPFAM" id="SSF54665">
    <property type="entry name" value="CO dehydrogenase molybdoprotein N-domain-like"/>
    <property type="match status" value="1"/>
</dbReference>
<dbReference type="Pfam" id="PF01315">
    <property type="entry name" value="Ald_Xan_dh_C"/>
    <property type="match status" value="1"/>
</dbReference>
<dbReference type="InterPro" id="IPR000674">
    <property type="entry name" value="Ald_Oxase/Xan_DH_a/b"/>
</dbReference>
<dbReference type="Pfam" id="PF02738">
    <property type="entry name" value="MoCoBD_1"/>
    <property type="match status" value="1"/>
</dbReference>
<dbReference type="Pfam" id="PF20256">
    <property type="entry name" value="MoCoBD_2"/>
    <property type="match status" value="1"/>
</dbReference>
<dbReference type="EMBL" id="JAFBER010000001">
    <property type="protein sequence ID" value="MBM7644213.1"/>
    <property type="molecule type" value="Genomic_DNA"/>
</dbReference>
<dbReference type="InterPro" id="IPR036856">
    <property type="entry name" value="Ald_Oxase/Xan_DH_a/b_sf"/>
</dbReference>
<dbReference type="Proteomes" id="UP000808914">
    <property type="component" value="Unassembled WGS sequence"/>
</dbReference>
<evidence type="ECO:0000256" key="2">
    <source>
        <dbReference type="ARBA" id="ARBA00023002"/>
    </source>
</evidence>
<organism evidence="4 5">
    <name type="scientific">Scopulibacillus daqui</name>
    <dbReference type="NCBI Taxonomy" id="1469162"/>
    <lineage>
        <taxon>Bacteria</taxon>
        <taxon>Bacillati</taxon>
        <taxon>Bacillota</taxon>
        <taxon>Bacilli</taxon>
        <taxon>Bacillales</taxon>
        <taxon>Sporolactobacillaceae</taxon>
        <taxon>Scopulibacillus</taxon>
    </lineage>
</organism>
<proteinExistence type="predicted"/>
<dbReference type="InterPro" id="IPR046867">
    <property type="entry name" value="AldOxase/xan_DH_MoCoBD2"/>
</dbReference>
<dbReference type="InterPro" id="IPR016208">
    <property type="entry name" value="Ald_Oxase/xanthine_DH-like"/>
</dbReference>
<evidence type="ECO:0000313" key="5">
    <source>
        <dbReference type="Proteomes" id="UP000808914"/>
    </source>
</evidence>
<feature type="domain" description="Aldehyde oxidase/xanthine dehydrogenase a/b hammerhead" evidence="3">
    <location>
        <begin position="18"/>
        <end position="122"/>
    </location>
</feature>
<dbReference type="PANTHER" id="PTHR11908:SF132">
    <property type="entry name" value="ALDEHYDE OXIDASE 1-RELATED"/>
    <property type="match status" value="1"/>
</dbReference>
<gene>
    <name evidence="4" type="ORF">JOD45_000404</name>
</gene>
<dbReference type="InterPro" id="IPR037165">
    <property type="entry name" value="AldOxase/xan_DH_Mopterin-bd_sf"/>
</dbReference>
<dbReference type="Gene3D" id="3.30.365.10">
    <property type="entry name" value="Aldehyde oxidase/xanthine dehydrogenase, molybdopterin binding domain"/>
    <property type="match status" value="4"/>
</dbReference>
<dbReference type="SUPFAM" id="SSF56003">
    <property type="entry name" value="Molybdenum cofactor-binding domain"/>
    <property type="match status" value="1"/>
</dbReference>
<evidence type="ECO:0000259" key="3">
    <source>
        <dbReference type="SMART" id="SM01008"/>
    </source>
</evidence>
<keyword evidence="5" id="KW-1185">Reference proteome</keyword>
<dbReference type="RefSeq" id="WP_205002160.1">
    <property type="nucleotide sequence ID" value="NZ_JAFBER010000001.1"/>
</dbReference>
<sequence>MYNIGRSMIRKDAIEKVTGTAKYTADLITADSLHAKLVTSPFAHALVKKIDISAASRITGVQAILTGKEAHTLTGEQIKDRPILAVDRVRYNGEPVAVVIADTLAIAKRAADLIKVSYTPLPVVHSPSQAYQEDAPLVHENLGQYEKIADVYPIPGTNICNVTKIRKGNMEQGWNASAVTAETKISFPPSDHCAIETRSVSAEVLPDGHIIIYSSSQVPFTIKKLFNNIFGIDQGRMTVHTPLVGGAYGGKSAVQLEFIAYLASRAVGGQKVQLTNSREEDFITSPVHIGLDAWVKLGADKNGILQAAEMIFLFDGGAYSDKAVDMSRAAATNCTGPYHIDNVRCDSLCLYTNHPYATSFRGFSHPELTLAIERTLEVLAEKLAMDPVELRGKNAIRPGNTSPTQVVLNESKIGNTRKCIERVAELIDWDEGDRIEVSPHVIRAKGISCFWKNSNIDTNAGSGAILTFNADGTVNLNCGVIEIGTGSRSVLAQIAAERLKIDAQQVFIKMDIDTSVTPEHWKTVASRGLWMAGRAVLAACDDAVCQLKDTASQALRVPREDLDISGGYVFVKNEPKRRLAFKELAYGYVYPNGNAVGGQVIGRGYYTLTGMTFLDPETGKGVPGPDWTVGAQAVEVEWNACDFTYRILRAATVIDAGTIINPELARGQVRGGMHMGLSFASREGFVFDKNGVVLNNQFRTYKVLRYGENPHYTVDFVVTPSRETAYGLRGIGEHAVIGMPAALANSLSRAAGVPLNQLPLTPELIWRAKSGDQV</sequence>
<comment type="caution">
    <text evidence="4">The sequence shown here is derived from an EMBL/GenBank/DDBJ whole genome shotgun (WGS) entry which is preliminary data.</text>
</comment>
<dbReference type="InterPro" id="IPR008274">
    <property type="entry name" value="AldOxase/xan_DH_MoCoBD1"/>
</dbReference>
<dbReference type="PANTHER" id="PTHR11908">
    <property type="entry name" value="XANTHINE DEHYDROGENASE"/>
    <property type="match status" value="1"/>
</dbReference>
<evidence type="ECO:0000256" key="1">
    <source>
        <dbReference type="ARBA" id="ARBA00022505"/>
    </source>
</evidence>